<evidence type="ECO:0000313" key="3">
    <source>
        <dbReference type="Proteomes" id="UP000321258"/>
    </source>
</evidence>
<dbReference type="AlphaFoldDB" id="A0A512IU96"/>
<reference evidence="2 3" key="1">
    <citation type="submission" date="2019-07" db="EMBL/GenBank/DDBJ databases">
        <title>Whole genome shotgun sequence of Methylobacterium haplocladii NBRC 107714.</title>
        <authorList>
            <person name="Hosoyama A."/>
            <person name="Uohara A."/>
            <person name="Ohji S."/>
            <person name="Ichikawa N."/>
        </authorList>
    </citation>
    <scope>NUCLEOTIDE SEQUENCE [LARGE SCALE GENOMIC DNA]</scope>
    <source>
        <strain evidence="2 3">NBRC 107714</strain>
    </source>
</reference>
<keyword evidence="3" id="KW-1185">Reference proteome</keyword>
<dbReference type="Pfam" id="PF09955">
    <property type="entry name" value="DUF2189"/>
    <property type="match status" value="1"/>
</dbReference>
<dbReference type="InterPro" id="IPR018692">
    <property type="entry name" value="DUF2189"/>
</dbReference>
<dbReference type="RefSeq" id="WP_147081437.1">
    <property type="nucleotide sequence ID" value="NZ_BJZT01000041.1"/>
</dbReference>
<protein>
    <recommendedName>
        <fullName evidence="4">Cytochrome c oxidase subunit I</fullName>
    </recommendedName>
</protein>
<feature type="transmembrane region" description="Helical" evidence="1">
    <location>
        <begin position="70"/>
        <end position="90"/>
    </location>
</feature>
<dbReference type="OrthoDB" id="9809543at2"/>
<keyword evidence="1" id="KW-0812">Transmembrane</keyword>
<comment type="caution">
    <text evidence="2">The sequence shown here is derived from an EMBL/GenBank/DDBJ whole genome shotgun (WGS) entry which is preliminary data.</text>
</comment>
<keyword evidence="1" id="KW-1133">Transmembrane helix</keyword>
<dbReference type="EMBL" id="BJZT01000041">
    <property type="protein sequence ID" value="GEP01277.1"/>
    <property type="molecule type" value="Genomic_DNA"/>
</dbReference>
<feature type="transmembrane region" description="Helical" evidence="1">
    <location>
        <begin position="44"/>
        <end position="63"/>
    </location>
</feature>
<gene>
    <name evidence="2" type="ORF">MHA02_36640</name>
</gene>
<feature type="transmembrane region" description="Helical" evidence="1">
    <location>
        <begin position="221"/>
        <end position="249"/>
    </location>
</feature>
<sequence>MTTATALFSSHSHPLPRIRRLGLPDLRAALAAGIDDFRAMPTHVLFVILIYPVAGLVIGAATFNSGLIPLLFPLASGFALVGPFAALGLYEMSRRREQGLDPSWMRAYGALHTPSAGAIFLIGLLLAAIFLAWLVTAMGLYWALYGGQAQDSIPAFAREVLTTGRGWTMILIGNLAGFAFSLLALAVSVVSLPMLADRTVDARMAVRTSIAVVQENPLTMLMWGVIVASLLVVGMLPLFVGLAIVMPILGHATWHLYRRAVP</sequence>
<feature type="transmembrane region" description="Helical" evidence="1">
    <location>
        <begin position="118"/>
        <end position="145"/>
    </location>
</feature>
<proteinExistence type="predicted"/>
<accession>A0A512IU96</accession>
<keyword evidence="1" id="KW-0472">Membrane</keyword>
<name>A0A512IU96_9HYPH</name>
<feature type="transmembrane region" description="Helical" evidence="1">
    <location>
        <begin position="166"/>
        <end position="190"/>
    </location>
</feature>
<organism evidence="2 3">
    <name type="scientific">Methylobacterium haplocladii</name>
    <dbReference type="NCBI Taxonomy" id="1176176"/>
    <lineage>
        <taxon>Bacteria</taxon>
        <taxon>Pseudomonadati</taxon>
        <taxon>Pseudomonadota</taxon>
        <taxon>Alphaproteobacteria</taxon>
        <taxon>Hyphomicrobiales</taxon>
        <taxon>Methylobacteriaceae</taxon>
        <taxon>Methylobacterium</taxon>
    </lineage>
</organism>
<evidence type="ECO:0000313" key="2">
    <source>
        <dbReference type="EMBL" id="GEP01277.1"/>
    </source>
</evidence>
<evidence type="ECO:0008006" key="4">
    <source>
        <dbReference type="Google" id="ProtNLM"/>
    </source>
</evidence>
<dbReference type="Proteomes" id="UP000321258">
    <property type="component" value="Unassembled WGS sequence"/>
</dbReference>
<evidence type="ECO:0000256" key="1">
    <source>
        <dbReference type="SAM" id="Phobius"/>
    </source>
</evidence>